<gene>
    <name evidence="2" type="ORF">TGP89_313690B</name>
</gene>
<dbReference type="EMBL" id="AEYI02000378">
    <property type="protein sequence ID" value="KFG49997.1"/>
    <property type="molecule type" value="Genomic_DNA"/>
</dbReference>
<organism evidence="2 3">
    <name type="scientific">Toxoplasma gondii p89</name>
    <dbReference type="NCBI Taxonomy" id="943119"/>
    <lineage>
        <taxon>Eukaryota</taxon>
        <taxon>Sar</taxon>
        <taxon>Alveolata</taxon>
        <taxon>Apicomplexa</taxon>
        <taxon>Conoidasida</taxon>
        <taxon>Coccidia</taxon>
        <taxon>Eucoccidiorida</taxon>
        <taxon>Eimeriorina</taxon>
        <taxon>Sarcocystidae</taxon>
        <taxon>Toxoplasma</taxon>
    </lineage>
</organism>
<dbReference type="VEuPathDB" id="ToxoDB:TGP89_313690B"/>
<sequence length="137" mass="15163">SDGVIIASPELSVEVLKISLAHGDVKSLPVLASLYEAGTSLTPPMYGRAIDLLKFYAETEQAQAAAGPQQALRSRVGTPGQGWREALQRRFKRWGLAARIGRLKVKEKIQKRRGEINQKVPGENAFSRGWWGQKPRN</sequence>
<feature type="non-terminal residue" evidence="2">
    <location>
        <position position="1"/>
    </location>
</feature>
<evidence type="ECO:0000256" key="1">
    <source>
        <dbReference type="SAM" id="MobiDB-lite"/>
    </source>
</evidence>
<protein>
    <submittedName>
        <fullName evidence="2">Sel1 repeat-containing protein</fullName>
    </submittedName>
</protein>
<accession>A0A086L029</accession>
<name>A0A086L029_TOXGO</name>
<reference evidence="2 3" key="1">
    <citation type="submission" date="2014-03" db="EMBL/GenBank/DDBJ databases">
        <authorList>
            <person name="Sibley D."/>
            <person name="Venepally P."/>
            <person name="Karamycheva S."/>
            <person name="Hadjithomas M."/>
            <person name="Khan A."/>
            <person name="Brunk B."/>
            <person name="Roos D."/>
            <person name="Caler E."/>
            <person name="Lorenzi H."/>
        </authorList>
    </citation>
    <scope>NUCLEOTIDE SEQUENCE [LARGE SCALE GENOMIC DNA]</scope>
    <source>
        <strain evidence="3">p89</strain>
    </source>
</reference>
<evidence type="ECO:0000313" key="2">
    <source>
        <dbReference type="EMBL" id="KFG49997.1"/>
    </source>
</evidence>
<proteinExistence type="predicted"/>
<dbReference type="Proteomes" id="UP000028828">
    <property type="component" value="Unassembled WGS sequence"/>
</dbReference>
<feature type="region of interest" description="Disordered" evidence="1">
    <location>
        <begin position="114"/>
        <end position="137"/>
    </location>
</feature>
<evidence type="ECO:0000313" key="3">
    <source>
        <dbReference type="Proteomes" id="UP000028828"/>
    </source>
</evidence>
<dbReference type="AlphaFoldDB" id="A0A086L029"/>
<comment type="caution">
    <text evidence="2">The sequence shown here is derived from an EMBL/GenBank/DDBJ whole genome shotgun (WGS) entry which is preliminary data.</text>
</comment>